<evidence type="ECO:0000256" key="4">
    <source>
        <dbReference type="ARBA" id="ARBA00023306"/>
    </source>
</evidence>
<sequence length="201" mass="22701">MTLVSQIEAILFVVGEEGIGLEELAYLLEKSTAKTYEELTKLKEHYASDNKSALNILEVGNHFVLTTKKKYASLLKKYAQSPMSNALSQAALETLSIIAYKQPISRIEIDEIRGVQTSGSIQKLVARQLIEEKGRVDGPGRAILYGTTKYFMDYFGLKSLDELPDIQQMEDELEEELPMDLFFDRYQETNPMSETTEGEEA</sequence>
<comment type="similarity">
    <text evidence="5">Belongs to the ScpB family.</text>
</comment>
<dbReference type="Gene3D" id="1.10.10.10">
    <property type="entry name" value="Winged helix-like DNA-binding domain superfamily/Winged helix DNA-binding domain"/>
    <property type="match status" value="2"/>
</dbReference>
<dbReference type="GO" id="GO:0051304">
    <property type="term" value="P:chromosome separation"/>
    <property type="evidence" value="ECO:0007669"/>
    <property type="project" value="InterPro"/>
</dbReference>
<name>A0A125W227_ENTFL</name>
<evidence type="ECO:0000256" key="5">
    <source>
        <dbReference type="HAMAP-Rule" id="MF_01804"/>
    </source>
</evidence>
<comment type="caution">
    <text evidence="6">The sequence shown here is derived from an EMBL/GenBank/DDBJ whole genome shotgun (WGS) entry which is preliminary data.</text>
</comment>
<keyword evidence="1 5" id="KW-0963">Cytoplasm</keyword>
<dbReference type="GO" id="GO:0005737">
    <property type="term" value="C:cytoplasm"/>
    <property type="evidence" value="ECO:0007669"/>
    <property type="project" value="UniProtKB-SubCell"/>
</dbReference>
<dbReference type="PIRSF" id="PIRSF019345">
    <property type="entry name" value="ScpB"/>
    <property type="match status" value="1"/>
</dbReference>
<evidence type="ECO:0000256" key="2">
    <source>
        <dbReference type="ARBA" id="ARBA00022618"/>
    </source>
</evidence>
<keyword evidence="2 5" id="KW-0132">Cell division</keyword>
<dbReference type="InterPro" id="IPR036388">
    <property type="entry name" value="WH-like_DNA-bd_sf"/>
</dbReference>
<evidence type="ECO:0000313" key="6">
    <source>
        <dbReference type="EMBL" id="EFM81186.1"/>
    </source>
</evidence>
<dbReference type="GeneID" id="60893845"/>
<comment type="subunit">
    <text evidence="5">Homodimer. Homodimerization may be required to stabilize the binding of ScpA to the Smc head domains. Component of a cohesin-like complex composed of ScpA, ScpB and the Smc homodimer, in which ScpA and ScpB bind to the head domain of Smc. The presence of the three proteins is required for the association of the complex with DNA.</text>
</comment>
<evidence type="ECO:0000256" key="1">
    <source>
        <dbReference type="ARBA" id="ARBA00022490"/>
    </source>
</evidence>
<dbReference type="HAMAP" id="MF_01804">
    <property type="entry name" value="ScpB"/>
    <property type="match status" value="1"/>
</dbReference>
<keyword evidence="4 5" id="KW-0131">Cell cycle</keyword>
<evidence type="ECO:0000256" key="3">
    <source>
        <dbReference type="ARBA" id="ARBA00022829"/>
    </source>
</evidence>
<dbReference type="NCBIfam" id="TIGR00281">
    <property type="entry name" value="SMC-Scp complex subunit ScpB"/>
    <property type="match status" value="1"/>
</dbReference>
<dbReference type="SMR" id="A0A125W227"/>
<dbReference type="Proteomes" id="UP000004846">
    <property type="component" value="Unassembled WGS sequence"/>
</dbReference>
<comment type="subcellular location">
    <subcellularLocation>
        <location evidence="5">Cytoplasm</location>
    </subcellularLocation>
    <text evidence="5">Associated with two foci at the outer edges of the nucleoid region in young cells, and at four foci within both cell halves in older cells.</text>
</comment>
<dbReference type="SUPFAM" id="SSF46785">
    <property type="entry name" value="Winged helix' DNA-binding domain"/>
    <property type="match status" value="2"/>
</dbReference>
<proteinExistence type="inferred from homology"/>
<protein>
    <recommendedName>
        <fullName evidence="5">Segregation and condensation protein B</fullName>
    </recommendedName>
</protein>
<reference evidence="6 7" key="1">
    <citation type="submission" date="2010-07" db="EMBL/GenBank/DDBJ databases">
        <authorList>
            <person name="Sid Ahmed O."/>
        </authorList>
    </citation>
    <scope>NUCLEOTIDE SEQUENCE [LARGE SCALE GENOMIC DNA]</scope>
    <source>
        <strain evidence="6 7">TX4248</strain>
    </source>
</reference>
<dbReference type="Pfam" id="PF04079">
    <property type="entry name" value="SMC_ScpB"/>
    <property type="match status" value="1"/>
</dbReference>
<dbReference type="AlphaFoldDB" id="A0A125W227"/>
<organism evidence="6 7">
    <name type="scientific">Enterococcus faecalis TX4248</name>
    <dbReference type="NCBI Taxonomy" id="749495"/>
    <lineage>
        <taxon>Bacteria</taxon>
        <taxon>Bacillati</taxon>
        <taxon>Bacillota</taxon>
        <taxon>Bacilli</taxon>
        <taxon>Lactobacillales</taxon>
        <taxon>Enterococcaceae</taxon>
        <taxon>Enterococcus</taxon>
    </lineage>
</organism>
<dbReference type="GO" id="GO:0051301">
    <property type="term" value="P:cell division"/>
    <property type="evidence" value="ECO:0007669"/>
    <property type="project" value="UniProtKB-KW"/>
</dbReference>
<dbReference type="EMBL" id="AEBR01000110">
    <property type="protein sequence ID" value="EFM81186.1"/>
    <property type="molecule type" value="Genomic_DNA"/>
</dbReference>
<dbReference type="HOGENOM" id="CLU_045647_5_3_9"/>
<dbReference type="PANTHER" id="PTHR34298">
    <property type="entry name" value="SEGREGATION AND CONDENSATION PROTEIN B"/>
    <property type="match status" value="1"/>
</dbReference>
<accession>A0A125W227</accession>
<dbReference type="InterPro" id="IPR005234">
    <property type="entry name" value="ScpB_csome_segregation"/>
</dbReference>
<dbReference type="GO" id="GO:0006260">
    <property type="term" value="P:DNA replication"/>
    <property type="evidence" value="ECO:0007669"/>
    <property type="project" value="UniProtKB-UniRule"/>
</dbReference>
<dbReference type="InterPro" id="IPR036390">
    <property type="entry name" value="WH_DNA-bd_sf"/>
</dbReference>
<gene>
    <name evidence="5 6" type="primary">scpB</name>
    <name evidence="6" type="ORF">HMPREF9498_03125</name>
</gene>
<keyword evidence="3 5" id="KW-0159">Chromosome partition</keyword>
<comment type="function">
    <text evidence="5">Participates in chromosomal partition during cell division. May act via the formation of a condensin-like complex containing Smc and ScpA that pull DNA away from mid-cell into both cell halves.</text>
</comment>
<dbReference type="RefSeq" id="WP_002357625.1">
    <property type="nucleotide sequence ID" value="NZ_GL454489.1"/>
</dbReference>
<dbReference type="PANTHER" id="PTHR34298:SF2">
    <property type="entry name" value="SEGREGATION AND CONDENSATION PROTEIN B"/>
    <property type="match status" value="1"/>
</dbReference>
<evidence type="ECO:0000313" key="7">
    <source>
        <dbReference type="Proteomes" id="UP000004846"/>
    </source>
</evidence>